<evidence type="ECO:0000313" key="1">
    <source>
        <dbReference type="EMBL" id="MBX58985.1"/>
    </source>
</evidence>
<protein>
    <submittedName>
        <fullName evidence="1">Uncharacterized protein</fullName>
    </submittedName>
</protein>
<accession>A0A2P2PWA6</accession>
<dbReference type="AlphaFoldDB" id="A0A2P2PWA6"/>
<proteinExistence type="predicted"/>
<reference evidence="1" key="1">
    <citation type="submission" date="2018-02" db="EMBL/GenBank/DDBJ databases">
        <title>Rhizophora mucronata_Transcriptome.</title>
        <authorList>
            <person name="Meera S.P."/>
            <person name="Sreeshan A."/>
            <person name="Augustine A."/>
        </authorList>
    </citation>
    <scope>NUCLEOTIDE SEQUENCE</scope>
    <source>
        <tissue evidence="1">Leaf</tissue>
    </source>
</reference>
<dbReference type="EMBL" id="GGEC01078501">
    <property type="protein sequence ID" value="MBX58985.1"/>
    <property type="molecule type" value="Transcribed_RNA"/>
</dbReference>
<name>A0A2P2PWA6_RHIMU</name>
<organism evidence="1">
    <name type="scientific">Rhizophora mucronata</name>
    <name type="common">Asiatic mangrove</name>
    <dbReference type="NCBI Taxonomy" id="61149"/>
    <lineage>
        <taxon>Eukaryota</taxon>
        <taxon>Viridiplantae</taxon>
        <taxon>Streptophyta</taxon>
        <taxon>Embryophyta</taxon>
        <taxon>Tracheophyta</taxon>
        <taxon>Spermatophyta</taxon>
        <taxon>Magnoliopsida</taxon>
        <taxon>eudicotyledons</taxon>
        <taxon>Gunneridae</taxon>
        <taxon>Pentapetalae</taxon>
        <taxon>rosids</taxon>
        <taxon>fabids</taxon>
        <taxon>Malpighiales</taxon>
        <taxon>Rhizophoraceae</taxon>
        <taxon>Rhizophora</taxon>
    </lineage>
</organism>
<sequence>MLHYLKRKEVNSCINKNKDNHKLSAIKLHSRVQN</sequence>